<dbReference type="InterPro" id="IPR012340">
    <property type="entry name" value="NA-bd_OB-fold"/>
</dbReference>
<dbReference type="SUPFAM" id="SSF55681">
    <property type="entry name" value="Class II aaRS and biotin synthetases"/>
    <property type="match status" value="1"/>
</dbReference>
<dbReference type="PANTHER" id="PTHR22594:SF34">
    <property type="entry name" value="ASPARAGINE--TRNA LIGASE, MITOCHONDRIAL-RELATED"/>
    <property type="match status" value="1"/>
</dbReference>
<evidence type="ECO:0000256" key="8">
    <source>
        <dbReference type="NCBIfam" id="TIGR00457"/>
    </source>
</evidence>
<dbReference type="PANTHER" id="PTHR22594">
    <property type="entry name" value="ASPARTYL/LYSYL-TRNA SYNTHETASE"/>
    <property type="match status" value="1"/>
</dbReference>
<keyword evidence="7" id="KW-0030">Aminoacyl-tRNA synthetase</keyword>
<name>K0ILY2_NITGG</name>
<dbReference type="Gene3D" id="3.30.930.10">
    <property type="entry name" value="Bira Bifunctional Protein, Domain 2"/>
    <property type="match status" value="1"/>
</dbReference>
<protein>
    <recommendedName>
        <fullName evidence="2 8">Asparagine--tRNA ligase</fullName>
        <ecNumber evidence="2 8">6.1.1.22</ecNumber>
    </recommendedName>
</protein>
<dbReference type="PATRIC" id="fig|1237085.11.peg.469"/>
<proteinExistence type="inferred from homology"/>
<dbReference type="GO" id="GO:0005524">
    <property type="term" value="F:ATP binding"/>
    <property type="evidence" value="ECO:0007669"/>
    <property type="project" value="UniProtKB-KW"/>
</dbReference>
<reference evidence="10 11" key="1">
    <citation type="journal article" date="2012" name="Environ. Microbiol.">
        <title>The genome of the ammonia-oxidizing Candidatus Nitrososphaera gargensis: insights into metabolic versatility and environmental adaptations.</title>
        <authorList>
            <person name="Spang A."/>
            <person name="Poehlein A."/>
            <person name="Offre P."/>
            <person name="Zumbragel S."/>
            <person name="Haider S."/>
            <person name="Rychlik N."/>
            <person name="Nowka B."/>
            <person name="Schmeisser C."/>
            <person name="Lebedeva E.V."/>
            <person name="Rattei T."/>
            <person name="Bohm C."/>
            <person name="Schmid M."/>
            <person name="Galushko A."/>
            <person name="Hatzenpichler R."/>
            <person name="Weinmaier T."/>
            <person name="Daniel R."/>
            <person name="Schleper C."/>
            <person name="Spieck E."/>
            <person name="Streit W."/>
            <person name="Wagner M."/>
        </authorList>
    </citation>
    <scope>NUCLEOTIDE SEQUENCE [LARGE SCALE GENOMIC DNA]</scope>
    <source>
        <strain evidence="11">Ga9.2</strain>
    </source>
</reference>
<accession>K0ILY2</accession>
<dbReference type="GO" id="GO:0006421">
    <property type="term" value="P:asparaginyl-tRNA aminoacylation"/>
    <property type="evidence" value="ECO:0007669"/>
    <property type="project" value="UniProtKB-UniRule"/>
</dbReference>
<dbReference type="EMBL" id="CP002408">
    <property type="protein sequence ID" value="AFU57434.1"/>
    <property type="molecule type" value="Genomic_DNA"/>
</dbReference>
<dbReference type="NCBIfam" id="NF003037">
    <property type="entry name" value="PRK03932.1"/>
    <property type="match status" value="1"/>
</dbReference>
<evidence type="ECO:0000256" key="2">
    <source>
        <dbReference type="ARBA" id="ARBA00012816"/>
    </source>
</evidence>
<dbReference type="CDD" id="cd00776">
    <property type="entry name" value="AsxRS_core"/>
    <property type="match status" value="1"/>
</dbReference>
<keyword evidence="11" id="KW-1185">Reference proteome</keyword>
<keyword evidence="4" id="KW-0547">Nucleotide-binding</keyword>
<evidence type="ECO:0000313" key="11">
    <source>
        <dbReference type="Proteomes" id="UP000008037"/>
    </source>
</evidence>
<dbReference type="InParanoid" id="K0ILY2"/>
<keyword evidence="3 10" id="KW-0436">Ligase</keyword>
<evidence type="ECO:0000256" key="3">
    <source>
        <dbReference type="ARBA" id="ARBA00022598"/>
    </source>
</evidence>
<dbReference type="Proteomes" id="UP000008037">
    <property type="component" value="Chromosome"/>
</dbReference>
<dbReference type="RefSeq" id="WP_015017980.1">
    <property type="nucleotide sequence ID" value="NC_018719.1"/>
</dbReference>
<dbReference type="SUPFAM" id="SSF50249">
    <property type="entry name" value="Nucleic acid-binding proteins"/>
    <property type="match status" value="1"/>
</dbReference>
<dbReference type="KEGG" id="nga:Ngar_c04900"/>
<dbReference type="InterPro" id="IPR004364">
    <property type="entry name" value="Aa-tRNA-synt_II"/>
</dbReference>
<dbReference type="GO" id="GO:0003676">
    <property type="term" value="F:nucleic acid binding"/>
    <property type="evidence" value="ECO:0007669"/>
    <property type="project" value="InterPro"/>
</dbReference>
<evidence type="ECO:0000259" key="9">
    <source>
        <dbReference type="PROSITE" id="PS50862"/>
    </source>
</evidence>
<keyword evidence="5" id="KW-0067">ATP-binding</keyword>
<evidence type="ECO:0000313" key="10">
    <source>
        <dbReference type="EMBL" id="AFU57434.1"/>
    </source>
</evidence>
<evidence type="ECO:0000256" key="4">
    <source>
        <dbReference type="ARBA" id="ARBA00022741"/>
    </source>
</evidence>
<dbReference type="InterPro" id="IPR002312">
    <property type="entry name" value="Asp/Asn-tRNA-synth_IIb"/>
</dbReference>
<dbReference type="PROSITE" id="PS50862">
    <property type="entry name" value="AA_TRNA_LIGASE_II"/>
    <property type="match status" value="1"/>
</dbReference>
<dbReference type="GO" id="GO:0004816">
    <property type="term" value="F:asparagine-tRNA ligase activity"/>
    <property type="evidence" value="ECO:0007669"/>
    <property type="project" value="UniProtKB-UniRule"/>
</dbReference>
<dbReference type="Gene3D" id="2.40.50.140">
    <property type="entry name" value="Nucleic acid-binding proteins"/>
    <property type="match status" value="1"/>
</dbReference>
<evidence type="ECO:0000256" key="1">
    <source>
        <dbReference type="ARBA" id="ARBA00008226"/>
    </source>
</evidence>
<keyword evidence="6" id="KW-0648">Protein biosynthesis</keyword>
<dbReference type="EC" id="6.1.1.22" evidence="2 8"/>
<dbReference type="PRINTS" id="PR01042">
    <property type="entry name" value="TRNASYNTHASP"/>
</dbReference>
<evidence type="ECO:0000256" key="5">
    <source>
        <dbReference type="ARBA" id="ARBA00022840"/>
    </source>
</evidence>
<evidence type="ECO:0000256" key="6">
    <source>
        <dbReference type="ARBA" id="ARBA00022917"/>
    </source>
</evidence>
<sequence>MSLRTSQIKSSDYIGKEVTIRGWVYRLRKQKENAFALVRDDRGGVIQCIFPADKVAGLTIESSVEVTGVVSQDARAPEGGYEIKGKNIRVYSVAGTDYPIGEYQSDELLLDKRHLALRTRKMVAMAKIRATVLDLGRRWFVDNGWMEVTAPTIVKGAVEGGSTLFKLKYFDEEAYLSQSAQLYLEAMIFSLGPVWSLTPSFRAEKSRTVRHLAEFSHLEAEAPWVTLEDILQVQEQLVSYIIQKTVKERAEELAFLKRDTTDLKKIEPPFERLPYDKAIEILRSKGFTVTEESGTKREIRAGDDLNIDSERELTKDASKPIFVIGYPIAVKPFYVKEDPERKGVGLAADMLAPRGFGEITSGGLREDDIVSITERIKKEGLNPAAYDWYLDLRRYGSVPHGGFGLGIERLMRWITNADDIKDTVLFPRTMSRVTP</sequence>
<dbReference type="InterPro" id="IPR045864">
    <property type="entry name" value="aa-tRNA-synth_II/BPL/LPL"/>
</dbReference>
<feature type="domain" description="Aminoacyl-transfer RNA synthetases class-II family profile" evidence="9">
    <location>
        <begin position="127"/>
        <end position="427"/>
    </location>
</feature>
<dbReference type="InterPro" id="IPR004365">
    <property type="entry name" value="NA-bd_OB_tRNA"/>
</dbReference>
<dbReference type="OrthoDB" id="5908at2157"/>
<gene>
    <name evidence="10" type="primary">asnS</name>
    <name evidence="10" type="ordered locus">Ngar_c04900</name>
</gene>
<organism evidence="10 11">
    <name type="scientific">Nitrososphaera gargensis (strain Ga9.2)</name>
    <dbReference type="NCBI Taxonomy" id="1237085"/>
    <lineage>
        <taxon>Archaea</taxon>
        <taxon>Nitrososphaerota</taxon>
        <taxon>Nitrososphaeria</taxon>
        <taxon>Nitrososphaerales</taxon>
        <taxon>Nitrososphaeraceae</taxon>
        <taxon>Nitrososphaera</taxon>
    </lineage>
</organism>
<evidence type="ECO:0000256" key="7">
    <source>
        <dbReference type="ARBA" id="ARBA00023146"/>
    </source>
</evidence>
<dbReference type="Pfam" id="PF00152">
    <property type="entry name" value="tRNA-synt_2"/>
    <property type="match status" value="1"/>
</dbReference>
<dbReference type="InterPro" id="IPR006195">
    <property type="entry name" value="aa-tRNA-synth_II"/>
</dbReference>
<dbReference type="AlphaFoldDB" id="K0ILY2"/>
<dbReference type="STRING" id="1237085.Ngar_c04900"/>
<dbReference type="HOGENOM" id="CLU_004553_2_0_2"/>
<dbReference type="GeneID" id="13796664"/>
<dbReference type="InterPro" id="IPR004522">
    <property type="entry name" value="Asn-tRNA-ligase"/>
</dbReference>
<dbReference type="NCBIfam" id="TIGR00457">
    <property type="entry name" value="asnS"/>
    <property type="match status" value="1"/>
</dbReference>
<comment type="similarity">
    <text evidence="1">Belongs to the class-II aminoacyl-tRNA synthetase family.</text>
</comment>
<dbReference type="Pfam" id="PF01336">
    <property type="entry name" value="tRNA_anti-codon"/>
    <property type="match status" value="1"/>
</dbReference>